<gene>
    <name evidence="2" type="ORF">MHBO_002092</name>
</gene>
<name>A0ABV2ALR2_9EUKA</name>
<protein>
    <submittedName>
        <fullName evidence="2">Uncharacterized protein</fullName>
    </submittedName>
</protein>
<evidence type="ECO:0000313" key="2">
    <source>
        <dbReference type="EMBL" id="MES1920424.1"/>
    </source>
</evidence>
<organism evidence="2 3">
    <name type="scientific">Bonamia ostreae</name>
    <dbReference type="NCBI Taxonomy" id="126728"/>
    <lineage>
        <taxon>Eukaryota</taxon>
        <taxon>Sar</taxon>
        <taxon>Rhizaria</taxon>
        <taxon>Endomyxa</taxon>
        <taxon>Ascetosporea</taxon>
        <taxon>Haplosporida</taxon>
        <taxon>Bonamia</taxon>
    </lineage>
</organism>
<evidence type="ECO:0000256" key="1">
    <source>
        <dbReference type="SAM" id="Phobius"/>
    </source>
</evidence>
<feature type="transmembrane region" description="Helical" evidence="1">
    <location>
        <begin position="374"/>
        <end position="395"/>
    </location>
</feature>
<comment type="caution">
    <text evidence="2">The sequence shown here is derived from an EMBL/GenBank/DDBJ whole genome shotgun (WGS) entry which is preliminary data.</text>
</comment>
<proteinExistence type="predicted"/>
<accession>A0ABV2ALR2</accession>
<keyword evidence="3" id="KW-1185">Reference proteome</keyword>
<sequence length="418" mass="47837">MIFILFNIVMSAICPKPKVFFKEIDISSQTKFVCHLNNSSVQTVCDMESQLPYFFENKSVSKRIYCYKDFSGTLFIVPDVVKAYRACTRIDFLPRGNFLTAKFGHCSQIFPDLYYGYCLLLEHRSKYVYNNSRNRGLWNFLCEDGVWKLINASTIPDNLFCKRTQLKSTEETTKPHFCQQSFAFESLFYTFLDERTQKSSKITPLDTLKCAYKGKSPTAIVESIVKNETARGCRKPLVLPQKYAVFVVYDDCLVSDDLERVLSKCVATLSTGFVFANRKPEQTLLCGEDGISPRVLRVIREPLSDGCKVNAIENGSYIYGCSKEIERGICKYKCAANFYTAANIRYGVIVCTRKGAKYLFDSTPSCDNQQILQFLWIVTGISGFLFVWIVLYGLYFKEKCCFKPKIAEETKVLSLEFS</sequence>
<dbReference type="Proteomes" id="UP001439008">
    <property type="component" value="Unassembled WGS sequence"/>
</dbReference>
<evidence type="ECO:0000313" key="3">
    <source>
        <dbReference type="Proteomes" id="UP001439008"/>
    </source>
</evidence>
<dbReference type="EMBL" id="JBDODL010000662">
    <property type="protein sequence ID" value="MES1920424.1"/>
    <property type="molecule type" value="Genomic_DNA"/>
</dbReference>
<keyword evidence="1" id="KW-0812">Transmembrane</keyword>
<keyword evidence="1" id="KW-1133">Transmembrane helix</keyword>
<keyword evidence="1" id="KW-0472">Membrane</keyword>
<reference evidence="2 3" key="1">
    <citation type="journal article" date="2024" name="BMC Biol.">
        <title>Comparative genomics of Ascetosporea gives new insight into the evolutionary basis for animal parasitism in Rhizaria.</title>
        <authorList>
            <person name="Hiltunen Thoren M."/>
            <person name="Onut-Brannstrom I."/>
            <person name="Alfjorden A."/>
            <person name="Peckova H."/>
            <person name="Swords F."/>
            <person name="Hooper C."/>
            <person name="Holzer A.S."/>
            <person name="Bass D."/>
            <person name="Burki F."/>
        </authorList>
    </citation>
    <scope>NUCLEOTIDE SEQUENCE [LARGE SCALE GENOMIC DNA]</scope>
    <source>
        <strain evidence="2">20-A016</strain>
    </source>
</reference>